<dbReference type="InterPro" id="IPR032095">
    <property type="entry name" value="Sacchrp_dh-like_C"/>
</dbReference>
<evidence type="ECO:0000313" key="5">
    <source>
        <dbReference type="Proteomes" id="UP001205919"/>
    </source>
</evidence>
<sequence>MKKVLVLGAGRIAKPCISYLIDKSYEVYVADISKENIERCIDGNKNGHALVGDVLPNLARSIDDISPDIVICLLPQPCMAQAAKVCVDKGVDYVNPSYIKDEMRAMDGLAKEKGVTLLCELGLDPGIDHMSASKTIEEIHENNGKVLSFKSWCGALPALAANNNPLGYKLSWAPSSLVHASRRDARIVRDGKVILWPNGETYAHAGLIEVKGLGWFEEYANADSTPYVKTYNMPEVKEVYRGTLRFPGWCEMICKMQDLGLYDDRKRSFKGKTYADVTRELVGVGKEENLKEALRSFLELENCSFVMMKLEWLGLLDETTVPIEYGDMYDFVECLYKDKLGFASGEEDLSVMMHRYVVEYPDRRVVKTSTLIDYGSSDTDFSVAKLTGLPPAIGAQLILEGKINKKGVISPTMPEVYEPELEELKKLGIEFKETEEAID</sequence>
<dbReference type="Proteomes" id="UP001205919">
    <property type="component" value="Unassembled WGS sequence"/>
</dbReference>
<dbReference type="Gene3D" id="1.10.1870.10">
    <property type="entry name" value="Domain 3, Saccharopine reductase"/>
    <property type="match status" value="1"/>
</dbReference>
<dbReference type="EMBL" id="JANFYT010000054">
    <property type="protein sequence ID" value="MCQ4815699.1"/>
    <property type="molecule type" value="Genomic_DNA"/>
</dbReference>
<reference evidence="4 5" key="1">
    <citation type="submission" date="2022-06" db="EMBL/GenBank/DDBJ databases">
        <title>Isolation of gut microbiota from human fecal samples.</title>
        <authorList>
            <person name="Pamer E.G."/>
            <person name="Barat B."/>
            <person name="Waligurski E."/>
            <person name="Medina S."/>
            <person name="Paddock L."/>
            <person name="Mostad J."/>
        </authorList>
    </citation>
    <scope>NUCLEOTIDE SEQUENCE [LARGE SCALE GENOMIC DNA]</scope>
    <source>
        <strain evidence="4 5">DFI.9.90</strain>
    </source>
</reference>
<dbReference type="SUPFAM" id="SSF51735">
    <property type="entry name" value="NAD(P)-binding Rossmann-fold domains"/>
    <property type="match status" value="1"/>
</dbReference>
<name>A0AAW5KCE9_9BACT</name>
<dbReference type="AlphaFoldDB" id="A0AAW5KCE9"/>
<evidence type="ECO:0000256" key="1">
    <source>
        <dbReference type="ARBA" id="ARBA00023002"/>
    </source>
</evidence>
<keyword evidence="1" id="KW-0560">Oxidoreductase</keyword>
<dbReference type="GO" id="GO:0019878">
    <property type="term" value="P:lysine biosynthetic process via aminoadipic acid"/>
    <property type="evidence" value="ECO:0007669"/>
    <property type="project" value="TreeGrafter"/>
</dbReference>
<proteinExistence type="predicted"/>
<evidence type="ECO:0000259" key="2">
    <source>
        <dbReference type="Pfam" id="PF03435"/>
    </source>
</evidence>
<dbReference type="SUPFAM" id="SSF55347">
    <property type="entry name" value="Glyceraldehyde-3-phosphate dehydrogenase-like, C-terminal domain"/>
    <property type="match status" value="1"/>
</dbReference>
<keyword evidence="5" id="KW-1185">Reference proteome</keyword>
<dbReference type="Gene3D" id="3.40.50.720">
    <property type="entry name" value="NAD(P)-binding Rossmann-like Domain"/>
    <property type="match status" value="1"/>
</dbReference>
<dbReference type="InterPro" id="IPR051168">
    <property type="entry name" value="AASS"/>
</dbReference>
<dbReference type="Pfam" id="PF03435">
    <property type="entry name" value="Sacchrp_dh_NADP"/>
    <property type="match status" value="1"/>
</dbReference>
<dbReference type="InterPro" id="IPR005097">
    <property type="entry name" value="Sacchrp_dh_NADP-bd"/>
</dbReference>
<feature type="domain" description="Saccharopine dehydrogenase-like C-terminal" evidence="3">
    <location>
        <begin position="122"/>
        <end position="429"/>
    </location>
</feature>
<dbReference type="GO" id="GO:0005737">
    <property type="term" value="C:cytoplasm"/>
    <property type="evidence" value="ECO:0007669"/>
    <property type="project" value="TreeGrafter"/>
</dbReference>
<dbReference type="InterPro" id="IPR036291">
    <property type="entry name" value="NAD(P)-bd_dom_sf"/>
</dbReference>
<accession>A0AAW5KCE9</accession>
<dbReference type="PANTHER" id="PTHR11133:SF22">
    <property type="entry name" value="ALPHA-AMINOADIPIC SEMIALDEHYDE SYNTHASE, MITOCHONDRIAL"/>
    <property type="match status" value="1"/>
</dbReference>
<evidence type="ECO:0000259" key="3">
    <source>
        <dbReference type="Pfam" id="PF16653"/>
    </source>
</evidence>
<comment type="caution">
    <text evidence="4">The sequence shown here is derived from an EMBL/GenBank/DDBJ whole genome shotgun (WGS) entry which is preliminary data.</text>
</comment>
<gene>
    <name evidence="4" type="ORF">NE630_14785</name>
</gene>
<protein>
    <submittedName>
        <fullName evidence="4">Saccharopine dehydrogenase NADP-binding domain-containing protein</fullName>
    </submittedName>
</protein>
<feature type="domain" description="Saccharopine dehydrogenase NADP binding" evidence="2">
    <location>
        <begin position="4"/>
        <end position="118"/>
    </location>
</feature>
<dbReference type="GO" id="GO:0004753">
    <property type="term" value="F:saccharopine dehydrogenase activity"/>
    <property type="evidence" value="ECO:0007669"/>
    <property type="project" value="TreeGrafter"/>
</dbReference>
<dbReference type="Pfam" id="PF16653">
    <property type="entry name" value="Sacchrp_dh_C"/>
    <property type="match status" value="1"/>
</dbReference>
<evidence type="ECO:0000313" key="4">
    <source>
        <dbReference type="EMBL" id="MCQ4815699.1"/>
    </source>
</evidence>
<dbReference type="Gene3D" id="3.30.360.10">
    <property type="entry name" value="Dihydrodipicolinate Reductase, domain 2"/>
    <property type="match status" value="1"/>
</dbReference>
<dbReference type="PANTHER" id="PTHR11133">
    <property type="entry name" value="SACCHAROPINE DEHYDROGENASE"/>
    <property type="match status" value="1"/>
</dbReference>
<organism evidence="4 5">
    <name type="scientific">Cloacibacillus evryensis</name>
    <dbReference type="NCBI Taxonomy" id="508460"/>
    <lineage>
        <taxon>Bacteria</taxon>
        <taxon>Thermotogati</taxon>
        <taxon>Synergistota</taxon>
        <taxon>Synergistia</taxon>
        <taxon>Synergistales</taxon>
        <taxon>Synergistaceae</taxon>
        <taxon>Cloacibacillus</taxon>
    </lineage>
</organism>